<dbReference type="InterPro" id="IPR012392">
    <property type="entry name" value="3-ktacl-CoA_syn"/>
</dbReference>
<feature type="domain" description="FAE" evidence="5">
    <location>
        <begin position="116"/>
        <end position="229"/>
    </location>
</feature>
<dbReference type="GO" id="GO:0016020">
    <property type="term" value="C:membrane"/>
    <property type="evidence" value="ECO:0007669"/>
    <property type="project" value="InterPro"/>
</dbReference>
<dbReference type="SUPFAM" id="SSF53901">
    <property type="entry name" value="Thiolase-like"/>
    <property type="match status" value="1"/>
</dbReference>
<comment type="caution">
    <text evidence="6">The sequence shown here is derived from an EMBL/GenBank/DDBJ whole genome shotgun (WGS) entry which is preliminary data.</text>
</comment>
<proteinExistence type="predicted"/>
<dbReference type="InterPro" id="IPR013601">
    <property type="entry name" value="FAE1_typ3_polyketide_synth"/>
</dbReference>
<organism evidence="6 7">
    <name type="scientific">Sesamum alatum</name>
    <dbReference type="NCBI Taxonomy" id="300844"/>
    <lineage>
        <taxon>Eukaryota</taxon>
        <taxon>Viridiplantae</taxon>
        <taxon>Streptophyta</taxon>
        <taxon>Embryophyta</taxon>
        <taxon>Tracheophyta</taxon>
        <taxon>Spermatophyta</taxon>
        <taxon>Magnoliopsida</taxon>
        <taxon>eudicotyledons</taxon>
        <taxon>Gunneridae</taxon>
        <taxon>Pentapetalae</taxon>
        <taxon>asterids</taxon>
        <taxon>lamiids</taxon>
        <taxon>Lamiales</taxon>
        <taxon>Pedaliaceae</taxon>
        <taxon>Sesamum</taxon>
    </lineage>
</organism>
<dbReference type="InterPro" id="IPR016039">
    <property type="entry name" value="Thiolase-like"/>
</dbReference>
<comment type="catalytic activity">
    <reaction evidence="2">
        <text>a very-long-chain acyl-CoA + malonyl-CoA + H(+) = a very-long-chain 3-oxoacyl-CoA + CO2 + CoA</text>
        <dbReference type="Rhea" id="RHEA:32727"/>
        <dbReference type="ChEBI" id="CHEBI:15378"/>
        <dbReference type="ChEBI" id="CHEBI:16526"/>
        <dbReference type="ChEBI" id="CHEBI:57287"/>
        <dbReference type="ChEBI" id="CHEBI:57384"/>
        <dbReference type="ChEBI" id="CHEBI:90725"/>
        <dbReference type="ChEBI" id="CHEBI:90736"/>
        <dbReference type="EC" id="2.3.1.199"/>
    </reaction>
</comment>
<keyword evidence="4" id="KW-0812">Transmembrane</keyword>
<reference evidence="6" key="1">
    <citation type="submission" date="2020-06" db="EMBL/GenBank/DDBJ databases">
        <authorList>
            <person name="Li T."/>
            <person name="Hu X."/>
            <person name="Zhang T."/>
            <person name="Song X."/>
            <person name="Zhang H."/>
            <person name="Dai N."/>
            <person name="Sheng W."/>
            <person name="Hou X."/>
            <person name="Wei L."/>
        </authorList>
    </citation>
    <scope>NUCLEOTIDE SEQUENCE</scope>
    <source>
        <strain evidence="6">3651</strain>
        <tissue evidence="6">Leaf</tissue>
    </source>
</reference>
<evidence type="ECO:0000256" key="4">
    <source>
        <dbReference type="SAM" id="Phobius"/>
    </source>
</evidence>
<keyword evidence="4" id="KW-1133">Transmembrane helix</keyword>
<feature type="compositionally biased region" description="Polar residues" evidence="3">
    <location>
        <begin position="238"/>
        <end position="247"/>
    </location>
</feature>
<gene>
    <name evidence="6" type="ORF">Salat_1036800</name>
</gene>
<dbReference type="EMBL" id="JACGWO010000003">
    <property type="protein sequence ID" value="KAK4432746.1"/>
    <property type="molecule type" value="Genomic_DNA"/>
</dbReference>
<feature type="region of interest" description="Disordered" evidence="3">
    <location>
        <begin position="233"/>
        <end position="267"/>
    </location>
</feature>
<dbReference type="PANTHER" id="PTHR31561">
    <property type="entry name" value="3-KETOACYL-COA SYNTHASE"/>
    <property type="match status" value="1"/>
</dbReference>
<evidence type="ECO:0000256" key="3">
    <source>
        <dbReference type="SAM" id="MobiDB-lite"/>
    </source>
</evidence>
<evidence type="ECO:0000259" key="5">
    <source>
        <dbReference type="Pfam" id="PF08392"/>
    </source>
</evidence>
<name>A0AAE1YM46_9LAMI</name>
<keyword evidence="4" id="KW-0472">Membrane</keyword>
<dbReference type="Proteomes" id="UP001293254">
    <property type="component" value="Unassembled WGS sequence"/>
</dbReference>
<dbReference type="AlphaFoldDB" id="A0AAE1YM46"/>
<evidence type="ECO:0000313" key="7">
    <source>
        <dbReference type="Proteomes" id="UP001293254"/>
    </source>
</evidence>
<sequence length="292" mass="33694">MPMARTQEFLAPEIVDRGIKQSGLDAGSPTFSVRIHRGLPDFLNSVNLKYVKLGYGYLINHGMYLMGMSILLAAFGTQVGKLTWDVRSFKYYNSANTIHFLGFLCLFVYLCLDLTPRCTYLVDFACYLPPNELKITKEEYIELAKKSGQFNDTSIKFQERVLKNSGLGDETYLPRVVFQPGYRRNLKQDREEAAAAMFATVDELFAATGIRSKDIRILVVNCGVLNTTPLSRHADQPLQAQPQNPELQSRRHGLRRRHNRGRSRRRPLERLPRLLRLDSKHRSYQLHLVWWE</sequence>
<protein>
    <submittedName>
        <fullName evidence="6">3-ketoacyl-CoA synthase 10</fullName>
    </submittedName>
</protein>
<accession>A0AAE1YM46</accession>
<dbReference type="GO" id="GO:0009922">
    <property type="term" value="F:fatty acid elongase activity"/>
    <property type="evidence" value="ECO:0007669"/>
    <property type="project" value="UniProtKB-EC"/>
</dbReference>
<feature type="transmembrane region" description="Helical" evidence="4">
    <location>
        <begin position="91"/>
        <end position="112"/>
    </location>
</feature>
<reference evidence="6" key="2">
    <citation type="journal article" date="2024" name="Plant">
        <title>Genomic evolution and insights into agronomic trait innovations of Sesamum species.</title>
        <authorList>
            <person name="Miao H."/>
            <person name="Wang L."/>
            <person name="Qu L."/>
            <person name="Liu H."/>
            <person name="Sun Y."/>
            <person name="Le M."/>
            <person name="Wang Q."/>
            <person name="Wei S."/>
            <person name="Zheng Y."/>
            <person name="Lin W."/>
            <person name="Duan Y."/>
            <person name="Cao H."/>
            <person name="Xiong S."/>
            <person name="Wang X."/>
            <person name="Wei L."/>
            <person name="Li C."/>
            <person name="Ma Q."/>
            <person name="Ju M."/>
            <person name="Zhao R."/>
            <person name="Li G."/>
            <person name="Mu C."/>
            <person name="Tian Q."/>
            <person name="Mei H."/>
            <person name="Zhang T."/>
            <person name="Gao T."/>
            <person name="Zhang H."/>
        </authorList>
    </citation>
    <scope>NUCLEOTIDE SEQUENCE</scope>
    <source>
        <strain evidence="6">3651</strain>
    </source>
</reference>
<feature type="compositionally biased region" description="Basic residues" evidence="3">
    <location>
        <begin position="250"/>
        <end position="265"/>
    </location>
</feature>
<dbReference type="Pfam" id="PF08392">
    <property type="entry name" value="FAE1_CUT1_RppA"/>
    <property type="match status" value="1"/>
</dbReference>
<feature type="transmembrane region" description="Helical" evidence="4">
    <location>
        <begin position="57"/>
        <end position="79"/>
    </location>
</feature>
<evidence type="ECO:0000256" key="1">
    <source>
        <dbReference type="ARBA" id="ARBA00023315"/>
    </source>
</evidence>
<dbReference type="GO" id="GO:0006633">
    <property type="term" value="P:fatty acid biosynthetic process"/>
    <property type="evidence" value="ECO:0007669"/>
    <property type="project" value="InterPro"/>
</dbReference>
<keyword evidence="7" id="KW-1185">Reference proteome</keyword>
<keyword evidence="1" id="KW-0808">Transferase</keyword>
<evidence type="ECO:0000313" key="6">
    <source>
        <dbReference type="EMBL" id="KAK4432746.1"/>
    </source>
</evidence>
<evidence type="ECO:0000256" key="2">
    <source>
        <dbReference type="ARBA" id="ARBA00047375"/>
    </source>
</evidence>
<keyword evidence="1" id="KW-0012">Acyltransferase</keyword>